<accession>D4J8M9</accession>
<dbReference type="Proteomes" id="UP000008798">
    <property type="component" value="Chromosome"/>
</dbReference>
<dbReference type="AlphaFoldDB" id="D4J8M9"/>
<protein>
    <submittedName>
        <fullName evidence="1">Bacteriophage Gp15 protein</fullName>
    </submittedName>
</protein>
<proteinExistence type="predicted"/>
<evidence type="ECO:0000313" key="2">
    <source>
        <dbReference type="Proteomes" id="UP000008798"/>
    </source>
</evidence>
<dbReference type="PATRIC" id="fig|717962.3.peg.1811"/>
<dbReference type="KEGG" id="cct:CC1_19720"/>
<reference evidence="1 2" key="1">
    <citation type="submission" date="2010-03" db="EMBL/GenBank/DDBJ databases">
        <title>The genome sequence of Coprococcus catus GD/7.</title>
        <authorList>
            <consortium name="metaHIT consortium -- http://www.metahit.eu/"/>
            <person name="Pajon A."/>
            <person name="Turner K."/>
            <person name="Parkhill J."/>
            <person name="Duncan S."/>
            <person name="Flint H."/>
        </authorList>
    </citation>
    <scope>NUCLEOTIDE SEQUENCE [LARGE SCALE GENOMIC DNA]</scope>
    <source>
        <strain evidence="1 2">GD/7</strain>
    </source>
</reference>
<reference evidence="1 2" key="2">
    <citation type="submission" date="2010-03" db="EMBL/GenBank/DDBJ databases">
        <authorList>
            <person name="Pajon A."/>
        </authorList>
    </citation>
    <scope>NUCLEOTIDE SEQUENCE [LARGE SCALE GENOMIC DNA]</scope>
    <source>
        <strain evidence="1 2">GD/7</strain>
    </source>
</reference>
<organism evidence="1 2">
    <name type="scientific">Coprococcus catus GD/7</name>
    <dbReference type="NCBI Taxonomy" id="717962"/>
    <lineage>
        <taxon>Bacteria</taxon>
        <taxon>Bacillati</taxon>
        <taxon>Bacillota</taxon>
        <taxon>Clostridia</taxon>
        <taxon>Lachnospirales</taxon>
        <taxon>Lachnospiraceae</taxon>
        <taxon>Coprococcus</taxon>
    </lineage>
</organism>
<dbReference type="HOGENOM" id="CLU_108800_1_0_9"/>
<sequence>MNHNMLVDHLPKTVEIEGAEYEIESNFRTYILFEMMMQDPELSDDEKARQGLELVYPEIPENLEAAVDELLWFYACGKRWREKRAGTVEGAEEVQRIYSFEHDDDYIYSAFLTQYHIDLQDIEYLHWWKFKALMRTLSSELEFSKIMGYRSIDIDASMTKEQRDFYRRKKELYALPLPADEEEKVDAIAEALMNGGDLTGLL</sequence>
<dbReference type="RefSeq" id="WP_015514268.1">
    <property type="nucleotide sequence ID" value="NC_021009.1"/>
</dbReference>
<dbReference type="EMBL" id="FP929038">
    <property type="protein sequence ID" value="CBK80700.1"/>
    <property type="molecule type" value="Genomic_DNA"/>
</dbReference>
<dbReference type="Pfam" id="PF06854">
    <property type="entry name" value="Phage_Gp15"/>
    <property type="match status" value="1"/>
</dbReference>
<dbReference type="STRING" id="717962.CC1_19720"/>
<dbReference type="InterPro" id="IPR009660">
    <property type="entry name" value="Phage_A500_Gp15"/>
</dbReference>
<gene>
    <name evidence="1" type="ORF">CC1_19720</name>
</gene>
<name>D4J8M9_9FIRM</name>
<evidence type="ECO:0000313" key="1">
    <source>
        <dbReference type="EMBL" id="CBK80700.1"/>
    </source>
</evidence>